<gene>
    <name evidence="3" type="ORF">PRZ01_08320</name>
</gene>
<protein>
    <submittedName>
        <fullName evidence="3">DUF4398 domain-containing protein</fullName>
    </submittedName>
</protein>
<feature type="chain" id="PRO_5047255787" evidence="1">
    <location>
        <begin position="27"/>
        <end position="123"/>
    </location>
</feature>
<feature type="domain" description="DUF4398" evidence="2">
    <location>
        <begin position="33"/>
        <end position="108"/>
    </location>
</feature>
<sequence length="123" mass="13038">MNKTFSMNFCQAYPLAACLLFLVACAGTPAPTAQMAVGKAAVERADIAAVADAPVEMAAARQKMVQANVALVSKDYVLARQLAEQAEADAVLAESKGRSARSARALAEVREAARQLRDELSRK</sequence>
<evidence type="ECO:0000259" key="2">
    <source>
        <dbReference type="Pfam" id="PF14346"/>
    </source>
</evidence>
<organism evidence="3 4">
    <name type="scientific">Roseateles koreensis</name>
    <dbReference type="NCBI Taxonomy" id="2987526"/>
    <lineage>
        <taxon>Bacteria</taxon>
        <taxon>Pseudomonadati</taxon>
        <taxon>Pseudomonadota</taxon>
        <taxon>Betaproteobacteria</taxon>
        <taxon>Burkholderiales</taxon>
        <taxon>Sphaerotilaceae</taxon>
        <taxon>Roseateles</taxon>
    </lineage>
</organism>
<dbReference type="Gene3D" id="1.20.1270.390">
    <property type="match status" value="1"/>
</dbReference>
<dbReference type="InterPro" id="IPR025511">
    <property type="entry name" value="DUF4398"/>
</dbReference>
<name>A0ABT5KQJ0_9BURK</name>
<evidence type="ECO:0000256" key="1">
    <source>
        <dbReference type="SAM" id="SignalP"/>
    </source>
</evidence>
<feature type="signal peptide" evidence="1">
    <location>
        <begin position="1"/>
        <end position="26"/>
    </location>
</feature>
<evidence type="ECO:0000313" key="3">
    <source>
        <dbReference type="EMBL" id="MDC8785193.1"/>
    </source>
</evidence>
<accession>A0ABT5KQJ0</accession>
<keyword evidence="4" id="KW-1185">Reference proteome</keyword>
<reference evidence="3 4" key="1">
    <citation type="submission" date="2022-10" db="EMBL/GenBank/DDBJ databases">
        <title>paucibacter sp. hw8 Genome sequencing.</title>
        <authorList>
            <person name="Park S."/>
        </authorList>
    </citation>
    <scope>NUCLEOTIDE SEQUENCE [LARGE SCALE GENOMIC DNA]</scope>
    <source>
        <strain evidence="4">hw8</strain>
    </source>
</reference>
<keyword evidence="1" id="KW-0732">Signal</keyword>
<dbReference type="Pfam" id="PF14346">
    <property type="entry name" value="DUF4398"/>
    <property type="match status" value="1"/>
</dbReference>
<proteinExistence type="predicted"/>
<dbReference type="RefSeq" id="WP_273596303.1">
    <property type="nucleotide sequence ID" value="NZ_JAQQXS010000006.1"/>
</dbReference>
<dbReference type="Proteomes" id="UP001219862">
    <property type="component" value="Unassembled WGS sequence"/>
</dbReference>
<evidence type="ECO:0000313" key="4">
    <source>
        <dbReference type="Proteomes" id="UP001219862"/>
    </source>
</evidence>
<dbReference type="EMBL" id="JAQQXS010000006">
    <property type="protein sequence ID" value="MDC8785193.1"/>
    <property type="molecule type" value="Genomic_DNA"/>
</dbReference>
<dbReference type="PROSITE" id="PS51257">
    <property type="entry name" value="PROKAR_LIPOPROTEIN"/>
    <property type="match status" value="1"/>
</dbReference>
<comment type="caution">
    <text evidence="3">The sequence shown here is derived from an EMBL/GenBank/DDBJ whole genome shotgun (WGS) entry which is preliminary data.</text>
</comment>